<evidence type="ECO:0000313" key="3">
    <source>
        <dbReference type="EMBL" id="OQX50879.1"/>
    </source>
</evidence>
<dbReference type="PROSITE" id="PS50937">
    <property type="entry name" value="HTH_MERR_2"/>
    <property type="match status" value="1"/>
</dbReference>
<evidence type="ECO:0000313" key="4">
    <source>
        <dbReference type="Proteomes" id="UP000192520"/>
    </source>
</evidence>
<comment type="caution">
    <text evidence="3">The sequence shown here is derived from an EMBL/GenBank/DDBJ whole genome shotgun (WGS) entry which is preliminary data.</text>
</comment>
<dbReference type="InterPro" id="IPR009061">
    <property type="entry name" value="DNA-bd_dom_put_sf"/>
</dbReference>
<dbReference type="STRING" id="1968527.B5M47_02770"/>
<evidence type="ECO:0000259" key="2">
    <source>
        <dbReference type="PROSITE" id="PS50937"/>
    </source>
</evidence>
<dbReference type="Pfam" id="PF13411">
    <property type="entry name" value="MerR_1"/>
    <property type="match status" value="1"/>
</dbReference>
<dbReference type="InterPro" id="IPR000551">
    <property type="entry name" value="MerR-type_HTH_dom"/>
</dbReference>
<evidence type="ECO:0000256" key="1">
    <source>
        <dbReference type="SAM" id="MobiDB-lite"/>
    </source>
</evidence>
<reference evidence="4" key="1">
    <citation type="submission" date="2017-03" db="EMBL/GenBank/DDBJ databases">
        <title>Novel pathways for hydrocarbon cycling and metabolic interdependencies in hydrothermal sediment communities.</title>
        <authorList>
            <person name="Dombrowski N."/>
            <person name="Seitz K."/>
            <person name="Teske A."/>
            <person name="Baker B."/>
        </authorList>
    </citation>
    <scope>NUCLEOTIDE SEQUENCE [LARGE SCALE GENOMIC DNA]</scope>
</reference>
<feature type="domain" description="HTH merR-type" evidence="2">
    <location>
        <begin position="16"/>
        <end position="63"/>
    </location>
</feature>
<feature type="region of interest" description="Disordered" evidence="1">
    <location>
        <begin position="84"/>
        <end position="110"/>
    </location>
</feature>
<dbReference type="SUPFAM" id="SSF46955">
    <property type="entry name" value="Putative DNA-binding domain"/>
    <property type="match status" value="1"/>
</dbReference>
<proteinExistence type="predicted"/>
<feature type="compositionally biased region" description="Polar residues" evidence="1">
    <location>
        <begin position="101"/>
        <end position="110"/>
    </location>
</feature>
<accession>A0A1W9NXT0</accession>
<organism evidence="3 4">
    <name type="scientific">candidate division CPR3 bacterium 4484_211</name>
    <dbReference type="NCBI Taxonomy" id="1968527"/>
    <lineage>
        <taxon>Bacteria</taxon>
        <taxon>Bacteria division CPR3</taxon>
    </lineage>
</organism>
<gene>
    <name evidence="3" type="ORF">B5M47_02770</name>
</gene>
<dbReference type="EMBL" id="MZGJ01000015">
    <property type="protein sequence ID" value="OQX50879.1"/>
    <property type="molecule type" value="Genomic_DNA"/>
</dbReference>
<name>A0A1W9NXT0_UNCC3</name>
<dbReference type="Gene3D" id="1.10.1660.10">
    <property type="match status" value="1"/>
</dbReference>
<protein>
    <recommendedName>
        <fullName evidence="2">HTH merR-type domain-containing protein</fullName>
    </recommendedName>
</protein>
<dbReference type="Proteomes" id="UP000192520">
    <property type="component" value="Unassembled WGS sequence"/>
</dbReference>
<dbReference type="GO" id="GO:0006355">
    <property type="term" value="P:regulation of DNA-templated transcription"/>
    <property type="evidence" value="ECO:0007669"/>
    <property type="project" value="InterPro"/>
</dbReference>
<dbReference type="GO" id="GO:0003677">
    <property type="term" value="F:DNA binding"/>
    <property type="evidence" value="ECO:0007669"/>
    <property type="project" value="InterPro"/>
</dbReference>
<sequence length="110" mass="12627">MSNNGPKGLLADYPPLLTVKQVAKIFQVTPLTIKRWGKRGILPPIRINSRGDRRYTKEQVLWLIGQRQGDQIQPSVNKKLYEVKETSDEPEEINVEKETETPVQTSKHSF</sequence>
<dbReference type="AlphaFoldDB" id="A0A1W9NXT0"/>